<evidence type="ECO:0000259" key="3">
    <source>
        <dbReference type="PROSITE" id="PS50801"/>
    </source>
</evidence>
<reference evidence="4 5" key="2">
    <citation type="journal article" date="2010" name="Stand. Genomic Sci.">
        <title>Complete genome sequence of Xylanimonas cellulosilytica type strain (XIL07).</title>
        <authorList>
            <person name="Foster B."/>
            <person name="Pukall R."/>
            <person name="Abt B."/>
            <person name="Nolan M."/>
            <person name="Glavina Del Rio T."/>
            <person name="Chen F."/>
            <person name="Lucas S."/>
            <person name="Tice H."/>
            <person name="Pitluck S."/>
            <person name="Cheng J.-F."/>
            <person name="Chertkov O."/>
            <person name="Brettin T."/>
            <person name="Han C."/>
            <person name="Detter J.C."/>
            <person name="Bruce D."/>
            <person name="Goodwin L."/>
            <person name="Ivanova N."/>
            <person name="Mavromatis K."/>
            <person name="Pati A."/>
            <person name="Mikhailova N."/>
            <person name="Chen A."/>
            <person name="Palaniappan K."/>
            <person name="Land M."/>
            <person name="Hauser L."/>
            <person name="Chang Y.-J."/>
            <person name="Jeffries C.D."/>
            <person name="Chain P."/>
            <person name="Rohde M."/>
            <person name="Goeker M."/>
            <person name="Bristow J."/>
            <person name="Eisen J.A."/>
            <person name="Markowitz V."/>
            <person name="Hugenholtz P."/>
            <person name="Kyrpides N.C."/>
            <person name="Klenk H.-P."/>
            <person name="Lapidus A."/>
        </authorList>
    </citation>
    <scope>NUCLEOTIDE SEQUENCE [LARGE SCALE GENOMIC DNA]</scope>
    <source>
        <strain evidence="5">DSM 15894 / CECT 5975 / LMG 20990 / XIL07</strain>
    </source>
</reference>
<accession>D1BXX0</accession>
<dbReference type="CDD" id="cd07043">
    <property type="entry name" value="STAS_anti-anti-sigma_factors"/>
    <property type="match status" value="1"/>
</dbReference>
<dbReference type="eggNOG" id="COG1366">
    <property type="taxonomic scope" value="Bacteria"/>
</dbReference>
<dbReference type="InterPro" id="IPR036513">
    <property type="entry name" value="STAS_dom_sf"/>
</dbReference>
<evidence type="ECO:0000256" key="1">
    <source>
        <dbReference type="ARBA" id="ARBA00009013"/>
    </source>
</evidence>
<dbReference type="InterPro" id="IPR003658">
    <property type="entry name" value="Anti-sigma_ant"/>
</dbReference>
<feature type="domain" description="STAS" evidence="3">
    <location>
        <begin position="18"/>
        <end position="110"/>
    </location>
</feature>
<name>D1BXX0_XYLCX</name>
<dbReference type="Gene3D" id="3.30.750.24">
    <property type="entry name" value="STAS domain"/>
    <property type="match status" value="1"/>
</dbReference>
<reference evidence="5" key="1">
    <citation type="submission" date="2009-11" db="EMBL/GenBank/DDBJ databases">
        <title>The complete chromosome of Xylanimonas cellulosilytica DSM 15894.</title>
        <authorList>
            <consortium name="US DOE Joint Genome Institute (JGI-PGF)"/>
            <person name="Lucas S."/>
            <person name="Copeland A."/>
            <person name="Lapidus A."/>
            <person name="Glavina del Rio T."/>
            <person name="Dalin E."/>
            <person name="Tice H."/>
            <person name="Bruce D."/>
            <person name="Goodwin L."/>
            <person name="Pitluck S."/>
            <person name="Kyrpides N."/>
            <person name="Mavromatis K."/>
            <person name="Ivanova N."/>
            <person name="Mikhailova N."/>
            <person name="Foster B."/>
            <person name="Clum A."/>
            <person name="Brettin T."/>
            <person name="Detter J.C."/>
            <person name="Han C."/>
            <person name="Larimer F."/>
            <person name="Land M."/>
            <person name="Hauser L."/>
            <person name="Markowitz V."/>
            <person name="Cheng J.F."/>
            <person name="Hugenholtz P."/>
            <person name="Woyke T."/>
            <person name="Wu D."/>
            <person name="Gehrich-Schroeter G."/>
            <person name="Schneider S."/>
            <person name="Pukall S.R."/>
            <person name="Klenk H.P."/>
            <person name="Eisen J.A."/>
        </authorList>
    </citation>
    <scope>NUCLEOTIDE SEQUENCE [LARGE SCALE GENOMIC DNA]</scope>
    <source>
        <strain evidence="5">DSM 15894 / CECT 5975 / LMG 20990 / XIL07</strain>
    </source>
</reference>
<dbReference type="Proteomes" id="UP000002255">
    <property type="component" value="Chromosome"/>
</dbReference>
<comment type="similarity">
    <text evidence="1 2">Belongs to the anti-sigma-factor antagonist family.</text>
</comment>
<dbReference type="KEGG" id="xce:Xcel_2747"/>
<dbReference type="PANTHER" id="PTHR33495">
    <property type="entry name" value="ANTI-SIGMA FACTOR ANTAGONIST TM_1081-RELATED-RELATED"/>
    <property type="match status" value="1"/>
</dbReference>
<evidence type="ECO:0000256" key="2">
    <source>
        <dbReference type="RuleBase" id="RU003749"/>
    </source>
</evidence>
<dbReference type="Pfam" id="PF01740">
    <property type="entry name" value="STAS"/>
    <property type="match status" value="1"/>
</dbReference>
<dbReference type="EMBL" id="CP001821">
    <property type="protein sequence ID" value="ACZ31761.1"/>
    <property type="molecule type" value="Genomic_DNA"/>
</dbReference>
<dbReference type="HOGENOM" id="CLU_115403_6_4_11"/>
<dbReference type="InterPro" id="IPR002645">
    <property type="entry name" value="STAS_dom"/>
</dbReference>
<evidence type="ECO:0000313" key="4">
    <source>
        <dbReference type="EMBL" id="ACZ31761.1"/>
    </source>
</evidence>
<dbReference type="PANTHER" id="PTHR33495:SF2">
    <property type="entry name" value="ANTI-SIGMA FACTOR ANTAGONIST TM_1081-RELATED"/>
    <property type="match status" value="1"/>
</dbReference>
<organism evidence="4 5">
    <name type="scientific">Xylanimonas cellulosilytica (strain DSM 15894 / JCM 12276 / CECT 5975 / KCTC 9989 / LMG 20990 / NBRC 107835 / XIL07)</name>
    <dbReference type="NCBI Taxonomy" id="446471"/>
    <lineage>
        <taxon>Bacteria</taxon>
        <taxon>Bacillati</taxon>
        <taxon>Actinomycetota</taxon>
        <taxon>Actinomycetes</taxon>
        <taxon>Micrococcales</taxon>
        <taxon>Promicromonosporaceae</taxon>
        <taxon>Xylanimonas</taxon>
    </lineage>
</organism>
<proteinExistence type="inferred from homology"/>
<sequence length="110" mass="11667">MELEEHDAGTYVALAPAGRLDLASAPRVKARIDDLARNGRARVVVDLGAVDHVDSSGLGALIAGLKATRQAGGGLRIARVGEQVRAVLKLTNLDRILVPYDSVEEAGRDW</sequence>
<dbReference type="SUPFAM" id="SSF52091">
    <property type="entry name" value="SpoIIaa-like"/>
    <property type="match status" value="1"/>
</dbReference>
<protein>
    <recommendedName>
        <fullName evidence="2">Anti-sigma factor antagonist</fullName>
    </recommendedName>
</protein>
<dbReference type="GO" id="GO:0043856">
    <property type="term" value="F:anti-sigma factor antagonist activity"/>
    <property type="evidence" value="ECO:0007669"/>
    <property type="project" value="InterPro"/>
</dbReference>
<dbReference type="RefSeq" id="WP_012879503.1">
    <property type="nucleotide sequence ID" value="NC_013530.1"/>
</dbReference>
<gene>
    <name evidence="4" type="ordered locus">Xcel_2747</name>
</gene>
<keyword evidence="5" id="KW-1185">Reference proteome</keyword>
<dbReference type="STRING" id="446471.Xcel_2747"/>
<dbReference type="AlphaFoldDB" id="D1BXX0"/>
<dbReference type="NCBIfam" id="TIGR00377">
    <property type="entry name" value="ant_ant_sig"/>
    <property type="match status" value="1"/>
</dbReference>
<evidence type="ECO:0000313" key="5">
    <source>
        <dbReference type="Proteomes" id="UP000002255"/>
    </source>
</evidence>
<dbReference type="PROSITE" id="PS50801">
    <property type="entry name" value="STAS"/>
    <property type="match status" value="1"/>
</dbReference>
<dbReference type="OrthoDB" id="9793697at2"/>